<accession>A0ABX7X1C7</accession>
<proteinExistence type="predicted"/>
<protein>
    <submittedName>
        <fullName evidence="1">Trypsin-like peptidase domain-containing protein</fullName>
    </submittedName>
</protein>
<sequence>MDLSDIIVSLWDGLPNQGTFLGSGVCIAPDKVLTAKHVICPESGEVPAKSLKVGMVRRDPGMPIKEVKHHPDRDISLLTLAQPHNKTQVGCNSGITLAQGLDVELLGYDNSPSGGDTKRFGSTLSIWAAPDSWKFHTQPSHGMSGGAVLANGTLIGIIQAKSDSQNAGIMIPLTAIWDDFLNTHLPAVTSPTASTASAPSTPSFEDQIIAQISKALSGKGMDVYQQTLREELNQVLQQMKLPTVNTQPDAIAKGLVQALQQCGRDCLVINQAFSGAMFRCFDPHDPNSVFDKVEGDLHAIQKGIETILGYLVLSLVNPDDAVQLTSWLGADDLSGYYFELHVRTLGGVELFVSHHQRRKANIDLDKSGRSINGRHIIFHSVSPFQWSDEAKLQETQLAVWNAVNHEERSTTLTSDEVEELEATLNQRRVRHRDQEHYCLVLEFEDNKDTAYTQQCAKFLSKLKIPMVRYKVPGSGKAFHGQEQNLMTAVADFLKSFNECIP</sequence>
<dbReference type="EMBL" id="CP072800">
    <property type="protein sequence ID" value="QTR49521.1"/>
    <property type="molecule type" value="Genomic_DNA"/>
</dbReference>
<reference evidence="1 2" key="1">
    <citation type="submission" date="2021-04" db="EMBL/GenBank/DDBJ databases">
        <title>Genomics, taxonomy and metabolism of representatives of sulfur bacteria of the genus Thiothrix: Thiothrix fructosivorans QT, Thiothrix unzii A1T and three new species, Thiothrix subterranea sp. nov., Thiothrix litoralis sp. nov. and 'Candidatus Thiothrix anitrata' sp. nov.</title>
        <authorList>
            <person name="Ravin N.V."/>
            <person name="Smolyakov D."/>
            <person name="Rudenko T.S."/>
            <person name="Mardanov A.V."/>
            <person name="Beletsky A.V."/>
            <person name="Markov N.D."/>
            <person name="Fomenkov A.I."/>
            <person name="Roberts R.J."/>
            <person name="Karnachuk O.V."/>
            <person name="Novikov A."/>
            <person name="Grabovich M.Y."/>
        </authorList>
    </citation>
    <scope>NUCLEOTIDE SEQUENCE [LARGE SCALE GENOMIC DNA]</scope>
    <source>
        <strain evidence="1 2">A52</strain>
    </source>
</reference>
<evidence type="ECO:0000313" key="2">
    <source>
        <dbReference type="Proteomes" id="UP000672027"/>
    </source>
</evidence>
<name>A0ABX7X1C7_9GAMM</name>
<dbReference type="Gene3D" id="2.40.10.120">
    <property type="match status" value="1"/>
</dbReference>
<dbReference type="RefSeq" id="WP_210226362.1">
    <property type="nucleotide sequence ID" value="NZ_CP072800.1"/>
</dbReference>
<evidence type="ECO:0000313" key="1">
    <source>
        <dbReference type="EMBL" id="QTR49521.1"/>
    </source>
</evidence>
<dbReference type="SUPFAM" id="SSF50494">
    <property type="entry name" value="Trypsin-like serine proteases"/>
    <property type="match status" value="1"/>
</dbReference>
<dbReference type="InterPro" id="IPR009003">
    <property type="entry name" value="Peptidase_S1_PA"/>
</dbReference>
<keyword evidence="2" id="KW-1185">Reference proteome</keyword>
<gene>
    <name evidence="1" type="ORF">J8380_14970</name>
</gene>
<dbReference type="Pfam" id="PF13365">
    <property type="entry name" value="Trypsin_2"/>
    <property type="match status" value="1"/>
</dbReference>
<organism evidence="1 2">
    <name type="scientific">Candidatus Thiothrix anitrata</name>
    <dbReference type="NCBI Taxonomy" id="2823902"/>
    <lineage>
        <taxon>Bacteria</taxon>
        <taxon>Pseudomonadati</taxon>
        <taxon>Pseudomonadota</taxon>
        <taxon>Gammaproteobacteria</taxon>
        <taxon>Thiotrichales</taxon>
        <taxon>Thiotrichaceae</taxon>
        <taxon>Thiothrix</taxon>
    </lineage>
</organism>
<dbReference type="Proteomes" id="UP000672027">
    <property type="component" value="Chromosome"/>
</dbReference>